<dbReference type="InterPro" id="IPR005578">
    <property type="entry name" value="Yif1_fam"/>
</dbReference>
<evidence type="ECO:0000256" key="7">
    <source>
        <dbReference type="ARBA" id="ARBA00023034"/>
    </source>
</evidence>
<evidence type="ECO:0000256" key="4">
    <source>
        <dbReference type="ARBA" id="ARBA00022824"/>
    </source>
</evidence>
<name>A0ABM3SKA3_BALAC</name>
<dbReference type="Proteomes" id="UP001652580">
    <property type="component" value="Chromosome 19"/>
</dbReference>
<protein>
    <recommendedName>
        <fullName evidence="9">Protein YIF1</fullName>
    </recommendedName>
</protein>
<keyword evidence="7 9" id="KW-0333">Golgi apparatus</keyword>
<reference evidence="12" key="1">
    <citation type="submission" date="2025-08" db="UniProtKB">
        <authorList>
            <consortium name="RefSeq"/>
        </authorList>
    </citation>
    <scope>IDENTIFICATION</scope>
</reference>
<evidence type="ECO:0000313" key="11">
    <source>
        <dbReference type="Proteomes" id="UP001652580"/>
    </source>
</evidence>
<keyword evidence="8" id="KW-0472">Membrane</keyword>
<evidence type="ECO:0000256" key="9">
    <source>
        <dbReference type="RuleBase" id="RU368073"/>
    </source>
</evidence>
<evidence type="ECO:0000256" key="5">
    <source>
        <dbReference type="ARBA" id="ARBA00022927"/>
    </source>
</evidence>
<evidence type="ECO:0000313" key="12">
    <source>
        <dbReference type="RefSeq" id="XP_057390273.1"/>
    </source>
</evidence>
<sequence>MHPAGLAAAGTPRQPKPVPHCGRSGRESSCKMNEAPRPSPAAASKRRVPVSQPGMADPHQLFDDTSSAQSRGYGAQRAPGGLGYPTASASPQAAFLGDPVSNMAMAYGSSLAAQGKELVDKNIDRFIPVTKLKYYFAVDTMYVGKKLGLLFFPYLHQDWEVQYQQDTPVAPRFDVNAPDLYIPAMAFITYVLVAGLALGTQDRPPGAAGELGVGLADTGGAGHPAQPLPCHCQYRPHHYRPGGLLGLQICWDDWRGPHGPALWKDWLLPRAGLVLCVHLCVHDPDAAAEDPGRGGGRGHPGAWGAEPAAHVPDHGRGGGAAPAHVLAHLPPDSVRAAPRRLQLLLPVATALPPLISRPPAGHRVRPAARVPPSPSSPRC</sequence>
<feature type="region of interest" description="Disordered" evidence="10">
    <location>
        <begin position="355"/>
        <end position="379"/>
    </location>
</feature>
<evidence type="ECO:0000256" key="6">
    <source>
        <dbReference type="ARBA" id="ARBA00022989"/>
    </source>
</evidence>
<comment type="function">
    <text evidence="9">Has a role in transport between endoplasmic reticulum and Golgi.</text>
</comment>
<keyword evidence="3" id="KW-0812">Transmembrane</keyword>
<keyword evidence="5 9" id="KW-0653">Protein transport</keyword>
<keyword evidence="2 9" id="KW-0813">Transport</keyword>
<organism evidence="11 12">
    <name type="scientific">Balaenoptera acutorostrata</name>
    <name type="common">Common minke whale</name>
    <name type="synonym">Balaena rostrata</name>
    <dbReference type="NCBI Taxonomy" id="9767"/>
    <lineage>
        <taxon>Eukaryota</taxon>
        <taxon>Metazoa</taxon>
        <taxon>Chordata</taxon>
        <taxon>Craniata</taxon>
        <taxon>Vertebrata</taxon>
        <taxon>Euteleostomi</taxon>
        <taxon>Mammalia</taxon>
        <taxon>Eutheria</taxon>
        <taxon>Laurasiatheria</taxon>
        <taxon>Artiodactyla</taxon>
        <taxon>Whippomorpha</taxon>
        <taxon>Cetacea</taxon>
        <taxon>Mysticeti</taxon>
        <taxon>Balaenopteridae</taxon>
        <taxon>Balaenoptera</taxon>
    </lineage>
</organism>
<evidence type="ECO:0000256" key="1">
    <source>
        <dbReference type="ARBA" id="ARBA00009727"/>
    </source>
</evidence>
<evidence type="ECO:0000256" key="8">
    <source>
        <dbReference type="ARBA" id="ARBA00023136"/>
    </source>
</evidence>
<comment type="similarity">
    <text evidence="1 9">Belongs to the YIF1 family.</text>
</comment>
<gene>
    <name evidence="12" type="primary">YIF1B</name>
</gene>
<dbReference type="PANTHER" id="PTHR14083:SF1">
    <property type="entry name" value="PROTEIN YIF1B"/>
    <property type="match status" value="1"/>
</dbReference>
<evidence type="ECO:0000256" key="10">
    <source>
        <dbReference type="SAM" id="MobiDB-lite"/>
    </source>
</evidence>
<keyword evidence="4 9" id="KW-0256">Endoplasmic reticulum</keyword>
<keyword evidence="6" id="KW-1133">Transmembrane helix</keyword>
<evidence type="ECO:0000256" key="2">
    <source>
        <dbReference type="ARBA" id="ARBA00022448"/>
    </source>
</evidence>
<dbReference type="GeneID" id="102997513"/>
<comment type="subcellular location">
    <subcellularLocation>
        <location evidence="9">Endoplasmic reticulum membrane</location>
        <topology evidence="9">Multi-pass membrane protein</topology>
    </subcellularLocation>
    <subcellularLocation>
        <location evidence="9">Golgi apparatus membrane</location>
        <topology evidence="9">Multi-pass membrane protein</topology>
    </subcellularLocation>
</comment>
<evidence type="ECO:0000256" key="3">
    <source>
        <dbReference type="ARBA" id="ARBA00022692"/>
    </source>
</evidence>
<dbReference type="PANTHER" id="PTHR14083">
    <property type="entry name" value="YIP1 INTERACTING FACTOR HOMOLOG YIF1 PROTEIN"/>
    <property type="match status" value="1"/>
</dbReference>
<proteinExistence type="inferred from homology"/>
<feature type="region of interest" description="Disordered" evidence="10">
    <location>
        <begin position="1"/>
        <end position="79"/>
    </location>
</feature>
<dbReference type="RefSeq" id="XP_057390273.1">
    <property type="nucleotide sequence ID" value="XM_057534290.1"/>
</dbReference>
<accession>A0ABM3SKA3</accession>
<feature type="region of interest" description="Disordered" evidence="10">
    <location>
        <begin position="288"/>
        <end position="325"/>
    </location>
</feature>
<dbReference type="Pfam" id="PF03878">
    <property type="entry name" value="YIF1"/>
    <property type="match status" value="1"/>
</dbReference>
<feature type="compositionally biased region" description="Pro residues" evidence="10">
    <location>
        <begin position="369"/>
        <end position="379"/>
    </location>
</feature>
<keyword evidence="11" id="KW-1185">Reference proteome</keyword>